<dbReference type="AlphaFoldDB" id="A0A8E1WDC1"/>
<evidence type="ECO:0000313" key="1">
    <source>
        <dbReference type="EMBL" id="MBB6465515.1"/>
    </source>
</evidence>
<dbReference type="Proteomes" id="UP000532373">
    <property type="component" value="Unassembled WGS sequence"/>
</dbReference>
<dbReference type="PANTHER" id="PTHR41244">
    <property type="entry name" value="RHAMNAN SYNTHESIS F"/>
    <property type="match status" value="1"/>
</dbReference>
<dbReference type="PANTHER" id="PTHR41244:SF1">
    <property type="entry name" value="GLYCOSYLTRANSFERASE"/>
    <property type="match status" value="1"/>
</dbReference>
<organism evidence="1 2">
    <name type="scientific">Aminobacter carboxidus</name>
    <dbReference type="NCBI Taxonomy" id="376165"/>
    <lineage>
        <taxon>Bacteria</taxon>
        <taxon>Pseudomonadati</taxon>
        <taxon>Pseudomonadota</taxon>
        <taxon>Alphaproteobacteria</taxon>
        <taxon>Hyphomicrobiales</taxon>
        <taxon>Phyllobacteriaceae</taxon>
        <taxon>Aminobacter</taxon>
    </lineage>
</organism>
<accession>A0A8E1WDC1</accession>
<name>A0A8E1WDC1_9HYPH</name>
<dbReference type="Pfam" id="PF14307">
    <property type="entry name" value="Glyco_tran_WbsX"/>
    <property type="match status" value="1"/>
</dbReference>
<sequence>MLRRIAQPSRWLAKAQQADRLYDAHVCNLLGHYPAEDYKPIASEAPPKTDVRLLAYYLPQFHPTAENDAWWGKGFTEWRNVARAFPVFDGHYQPRLPGELGYYDLRLPEIMRRQVELAKLYGISAFCFHFYWFSGRRLLEGPLDHYLATADLDLPFCLCWANETWSRRWSGREQDVLLAQRHSAEDDVAVIRGLDKYFRDPRYLKIDGKPVFTIYRASLFPDLKATIARWRAEMVTLGYPGIYLIATNAFDFVGHEDAGFDALSEFPPHGIRTPNVESDMAVAPIKKDGRIRRYPDVVAAEAAKRTGRGVIHPGVMPSWDNSARRPTSAQIYHGSTPALFEEWLGHAMKRARANPANERLVFINAWNEWGEGAYLEPDLRYGYAYLEACAEALRNHR</sequence>
<proteinExistence type="predicted"/>
<dbReference type="CDD" id="cd11579">
    <property type="entry name" value="Glyco_tran_WbsX"/>
    <property type="match status" value="1"/>
</dbReference>
<gene>
    <name evidence="1" type="ORF">HNQ96_001373</name>
</gene>
<reference evidence="1 2" key="1">
    <citation type="submission" date="2020-08" db="EMBL/GenBank/DDBJ databases">
        <title>Genomic Encyclopedia of Type Strains, Phase IV (KMG-IV): sequencing the most valuable type-strain genomes for metagenomic binning, comparative biology and taxonomic classification.</title>
        <authorList>
            <person name="Goeker M."/>
        </authorList>
    </citation>
    <scope>NUCLEOTIDE SEQUENCE [LARGE SCALE GENOMIC DNA]</scope>
    <source>
        <strain evidence="1 2">DSM 17454</strain>
    </source>
</reference>
<evidence type="ECO:0000313" key="2">
    <source>
        <dbReference type="Proteomes" id="UP000532373"/>
    </source>
</evidence>
<comment type="caution">
    <text evidence="1">The sequence shown here is derived from an EMBL/GenBank/DDBJ whole genome shotgun (WGS) entry which is preliminary data.</text>
</comment>
<dbReference type="Gene3D" id="3.20.20.80">
    <property type="entry name" value="Glycosidases"/>
    <property type="match status" value="1"/>
</dbReference>
<dbReference type="EMBL" id="JACHGI010000002">
    <property type="protein sequence ID" value="MBB6465515.1"/>
    <property type="molecule type" value="Genomic_DNA"/>
</dbReference>
<protein>
    <submittedName>
        <fullName evidence="1">Lipopolysaccharide biosynthesis protein</fullName>
    </submittedName>
</protein>
<dbReference type="InterPro" id="IPR032719">
    <property type="entry name" value="WbsX"/>
</dbReference>
<dbReference type="RefSeq" id="WP_184768037.1">
    <property type="nucleotide sequence ID" value="NZ_JACHGI010000002.1"/>
</dbReference>